<evidence type="ECO:0000256" key="4">
    <source>
        <dbReference type="ARBA" id="ARBA00023136"/>
    </source>
</evidence>
<gene>
    <name evidence="6" type="ORF">PSEWESI4_04015</name>
</gene>
<evidence type="ECO:0008006" key="8">
    <source>
        <dbReference type="Google" id="ProtNLM"/>
    </source>
</evidence>
<feature type="transmembrane region" description="Helical" evidence="5">
    <location>
        <begin position="156"/>
        <end position="178"/>
    </location>
</feature>
<keyword evidence="4 5" id="KW-0472">Membrane</keyword>
<name>A0A7U7ER99_9GAMM</name>
<dbReference type="InterPro" id="IPR002797">
    <property type="entry name" value="Polysacc_synth"/>
</dbReference>
<dbReference type="InterPro" id="IPR052556">
    <property type="entry name" value="PolySynth_Transporter"/>
</dbReference>
<comment type="subcellular location">
    <subcellularLocation>
        <location evidence="1">Membrane</location>
        <topology evidence="1">Multi-pass membrane protein</topology>
    </subcellularLocation>
</comment>
<dbReference type="Pfam" id="PF01943">
    <property type="entry name" value="Polysacc_synt"/>
    <property type="match status" value="1"/>
</dbReference>
<evidence type="ECO:0000313" key="6">
    <source>
        <dbReference type="EMBL" id="CAD5109709.1"/>
    </source>
</evidence>
<evidence type="ECO:0000256" key="1">
    <source>
        <dbReference type="ARBA" id="ARBA00004141"/>
    </source>
</evidence>
<accession>A0A7U7ER99</accession>
<feature type="transmembrane region" description="Helical" evidence="5">
    <location>
        <begin position="368"/>
        <end position="386"/>
    </location>
</feature>
<dbReference type="AlphaFoldDB" id="A0A7U7ER99"/>
<feature type="transmembrane region" description="Helical" evidence="5">
    <location>
        <begin position="198"/>
        <end position="217"/>
    </location>
</feature>
<feature type="transmembrane region" description="Helical" evidence="5">
    <location>
        <begin position="129"/>
        <end position="150"/>
    </location>
</feature>
<dbReference type="PANTHER" id="PTHR43424">
    <property type="entry name" value="LOCUS PUTATIVE PROTEIN 1-RELATED"/>
    <property type="match status" value="1"/>
</dbReference>
<feature type="transmembrane region" description="Helical" evidence="5">
    <location>
        <begin position="274"/>
        <end position="301"/>
    </location>
</feature>
<evidence type="ECO:0000256" key="3">
    <source>
        <dbReference type="ARBA" id="ARBA00022989"/>
    </source>
</evidence>
<dbReference type="PANTHER" id="PTHR43424:SF1">
    <property type="entry name" value="LOCUS PUTATIVE PROTEIN 1-RELATED"/>
    <property type="match status" value="1"/>
</dbReference>
<proteinExistence type="predicted"/>
<feature type="transmembrane region" description="Helical" evidence="5">
    <location>
        <begin position="98"/>
        <end position="117"/>
    </location>
</feature>
<dbReference type="Proteomes" id="UP000583387">
    <property type="component" value="Unassembled WGS sequence"/>
</dbReference>
<sequence>MLSEQLLRIVAGVFVGIYIARYLGPELFGALSYVLAISAFILAVVRLGMDAVLVRDLVGEVERERLMGTAFWLMTAAALICYSLAGLTFWGMDEVGDVRLYLFIASVSAFFLPFLSIDYFYQSQLKSKYSACCKTVTLFFMSLVKLWLIYVEADLFSFVLASLFDHVLLAGLLLLIFYKGYGLSFLKNFSWKSAKEMLVSAWPMVLTAVASLIYMRIDQIMIRNMLGLYEVGIYSAAVKIYESWIVIPYIITVSLLPAIVKVKAGDEVIYKKRIAQLFGFVVWISILAAVVTCFLSEHLMVLAFGEAYRPSAAVVNIVMWTAVFASIGSVSARYFNVEKMERKIALRTLIAASMNVCLNWLLIPLYGIKGAAISTLFCTFFAHYLLDWFDRDLRILLQLKHQSLFILFKRVKESDDGF</sequence>
<feature type="transmembrane region" description="Helical" evidence="5">
    <location>
        <begin position="7"/>
        <end position="24"/>
    </location>
</feature>
<comment type="caution">
    <text evidence="6">The sequence shown here is derived from an EMBL/GenBank/DDBJ whole genome shotgun (WGS) entry which is preliminary data.</text>
</comment>
<organism evidence="6 7">
    <name type="scientific">Zestomonas carbonaria</name>
    <dbReference type="NCBI Taxonomy" id="2762745"/>
    <lineage>
        <taxon>Bacteria</taxon>
        <taxon>Pseudomonadati</taxon>
        <taxon>Pseudomonadota</taxon>
        <taxon>Gammaproteobacteria</taxon>
        <taxon>Pseudomonadales</taxon>
        <taxon>Pseudomonadaceae</taxon>
        <taxon>Zestomonas</taxon>
    </lineage>
</organism>
<evidence type="ECO:0000313" key="7">
    <source>
        <dbReference type="Proteomes" id="UP000583387"/>
    </source>
</evidence>
<feature type="transmembrane region" description="Helical" evidence="5">
    <location>
        <begin position="70"/>
        <end position="92"/>
    </location>
</feature>
<dbReference type="GO" id="GO:0016020">
    <property type="term" value="C:membrane"/>
    <property type="evidence" value="ECO:0007669"/>
    <property type="project" value="UniProtKB-SubCell"/>
</dbReference>
<keyword evidence="7" id="KW-1185">Reference proteome</keyword>
<feature type="transmembrane region" description="Helical" evidence="5">
    <location>
        <begin position="244"/>
        <end position="262"/>
    </location>
</feature>
<keyword evidence="2 5" id="KW-0812">Transmembrane</keyword>
<evidence type="ECO:0000256" key="5">
    <source>
        <dbReference type="SAM" id="Phobius"/>
    </source>
</evidence>
<dbReference type="EMBL" id="CAJFCI010000077">
    <property type="protein sequence ID" value="CAD5109709.1"/>
    <property type="molecule type" value="Genomic_DNA"/>
</dbReference>
<keyword evidence="3 5" id="KW-1133">Transmembrane helix</keyword>
<reference evidence="6 7" key="1">
    <citation type="submission" date="2020-08" db="EMBL/GenBank/DDBJ databases">
        <authorList>
            <person name="Criscuolo A."/>
        </authorList>
    </citation>
    <scope>NUCLEOTIDE SEQUENCE [LARGE SCALE GENOMIC DNA]</scope>
    <source>
        <strain evidence="6">CIP111764</strain>
    </source>
</reference>
<protein>
    <recommendedName>
        <fullName evidence="8">Flippase</fullName>
    </recommendedName>
</protein>
<feature type="transmembrane region" description="Helical" evidence="5">
    <location>
        <begin position="30"/>
        <end position="49"/>
    </location>
</feature>
<feature type="transmembrane region" description="Helical" evidence="5">
    <location>
        <begin position="313"/>
        <end position="332"/>
    </location>
</feature>
<dbReference type="CDD" id="cd13128">
    <property type="entry name" value="MATE_Wzx_like"/>
    <property type="match status" value="1"/>
</dbReference>
<evidence type="ECO:0000256" key="2">
    <source>
        <dbReference type="ARBA" id="ARBA00022692"/>
    </source>
</evidence>